<dbReference type="AlphaFoldDB" id="A0A238JUV3"/>
<dbReference type="OrthoDB" id="7840273at2"/>
<proteinExistence type="predicted"/>
<dbReference type="Proteomes" id="UP000202922">
    <property type="component" value="Unassembled WGS sequence"/>
</dbReference>
<evidence type="ECO:0000313" key="2">
    <source>
        <dbReference type="Proteomes" id="UP000202922"/>
    </source>
</evidence>
<protein>
    <recommendedName>
        <fullName evidence="3">Phosphoadenosine phosphosulfate reductase</fullName>
    </recommendedName>
</protein>
<reference evidence="2" key="1">
    <citation type="submission" date="2017-05" db="EMBL/GenBank/DDBJ databases">
        <authorList>
            <person name="Rodrigo-Torres L."/>
            <person name="Arahal R. D."/>
            <person name="Lucena T."/>
        </authorList>
    </citation>
    <scope>NUCLEOTIDE SEQUENCE [LARGE SCALE GENOMIC DNA]</scope>
    <source>
        <strain evidence="2">CECT 8621</strain>
    </source>
</reference>
<keyword evidence="2" id="KW-1185">Reference proteome</keyword>
<dbReference type="RefSeq" id="WP_093966376.1">
    <property type="nucleotide sequence ID" value="NZ_FXYE01000001.1"/>
</dbReference>
<dbReference type="EMBL" id="FXYE01000001">
    <property type="protein sequence ID" value="SMX34273.1"/>
    <property type="molecule type" value="Genomic_DNA"/>
</dbReference>
<evidence type="ECO:0000313" key="1">
    <source>
        <dbReference type="EMBL" id="SMX34273.1"/>
    </source>
</evidence>
<evidence type="ECO:0008006" key="3">
    <source>
        <dbReference type="Google" id="ProtNLM"/>
    </source>
</evidence>
<accession>A0A238JUV3</accession>
<organism evidence="1 2">
    <name type="scientific">Actibacterium lipolyticum</name>
    <dbReference type="NCBI Taxonomy" id="1524263"/>
    <lineage>
        <taxon>Bacteria</taxon>
        <taxon>Pseudomonadati</taxon>
        <taxon>Pseudomonadota</taxon>
        <taxon>Alphaproteobacteria</taxon>
        <taxon>Rhodobacterales</taxon>
        <taxon>Roseobacteraceae</taxon>
        <taxon>Actibacterium</taxon>
    </lineage>
</organism>
<gene>
    <name evidence="1" type="ORF">COL8621_01236</name>
</gene>
<name>A0A238JUV3_9RHOB</name>
<sequence length="319" mass="35897">MPDDYGQPESGARAEWYSKLEELGISGGTFERLGNKHSALFLEDMPTLLVSFESAERVRDRADGLPLCRTLAEEAGWSQLSIMAEGPTWFRDPAIYEYFDRLTDDGFFDNFDKIVFFGEGMCGYAAAAFSVAAPGATVIALSPQATLDPRTTGWDTRFSSHRRLTFTDRYAYAPDMLDAAEKAFVLYDPQIWQDAAHAALFTRTNVSKLRCRYLGDEIARELEKMGVLSELIDAACEGFLDEKIFHRLFRARRTNAQYLSNLLNALDQAERKKLAAFLCVNVVERTHDPVFEKRLTELEHEFTSTGHPTPWAAMAASPS</sequence>